<sequence>MADRKGAVTKSGSQPVAVADAAEEVELQRRKETSSDSKKASFADDRSNAYDDDEDGNADETRGFLAAGNSTRIYPGTASPSTNAPGFAPASTSGSADAPKWLSKKMARVVAVSFMTCLAVCIGFKLVADNTGLVLSLDHPKAGQDGSSSGSKDMSGGGGAGDDCACATATVTVPLHFQTSPQLWAGPTATGRPAFMAQTVTIDPSATYVANQPLQTNIVVEGELGDEPSIFRHMGYLSPYNPSPGFGVQEYALPPGAVISQLQMLSRHGSRYPTLGTNVQTLGNKMAKVKGKFKASGALAFLEDWEYKMGYEILVPKGRQELYDSGVLHAYMYADLYNPNSKIIVRTTTQDRMLKSAENFLAGFFGLEWTNNATIEVIIERAGANNSLAGYMNCPNSLKDTAGSTASAIWVQNYLRNATARFQSKIEGIEWTIDDTYAAQNLCPYETAAFGFSRFCSLFTHEEWVGFGYSIDLGFAGNSGFQSSTGRAVGIGYQQEVVARLRNHTLGYSGSQINVTLDNNTDTFPLNQSLYLDFSHDTNIVSILTAFGFKQFSQLLKPTEYPGPHNFTVAHVVPFGARLDIEIIDAPKPVAADRSGYDEAGKETRYIHFILNQRTVPLGASFPECDASRVDGWCELETFLRIQEDMPARAKYDEACHGPFTPQPYGLINDGAPM</sequence>
<dbReference type="SUPFAM" id="SSF53254">
    <property type="entry name" value="Phosphoglycerate mutase-like"/>
    <property type="match status" value="1"/>
</dbReference>
<keyword evidence="5" id="KW-0472">Membrane</keyword>
<dbReference type="HOGENOM" id="CLU_020880_2_1_1"/>
<dbReference type="STRING" id="1262450.S3C446"/>
<evidence type="ECO:0000313" key="7">
    <source>
        <dbReference type="Proteomes" id="UP000016923"/>
    </source>
</evidence>
<comment type="similarity">
    <text evidence="1">Belongs to the histidine acid phosphatase family.</text>
</comment>
<feature type="compositionally biased region" description="Low complexity" evidence="4">
    <location>
        <begin position="143"/>
        <end position="154"/>
    </location>
</feature>
<dbReference type="PANTHER" id="PTHR20963">
    <property type="entry name" value="MULTIPLE INOSITOL POLYPHOSPHATE PHOSPHATASE-RELATED"/>
    <property type="match status" value="1"/>
</dbReference>
<dbReference type="CDD" id="cd07061">
    <property type="entry name" value="HP_HAP_like"/>
    <property type="match status" value="1"/>
</dbReference>
<dbReference type="InterPro" id="IPR033379">
    <property type="entry name" value="Acid_Pase_AS"/>
</dbReference>
<dbReference type="Pfam" id="PF00328">
    <property type="entry name" value="His_Phos_2"/>
    <property type="match status" value="1"/>
</dbReference>
<dbReference type="eggNOG" id="KOG1382">
    <property type="taxonomic scope" value="Eukaryota"/>
</dbReference>
<feature type="compositionally biased region" description="Basic and acidic residues" evidence="4">
    <location>
        <begin position="26"/>
        <end position="49"/>
    </location>
</feature>
<keyword evidence="7" id="KW-1185">Reference proteome</keyword>
<keyword evidence="5" id="KW-1133">Transmembrane helix</keyword>
<dbReference type="OrthoDB" id="6509975at2759"/>
<dbReference type="FunFam" id="3.40.50.1240:FF:000147">
    <property type="match status" value="1"/>
</dbReference>
<dbReference type="PROSITE" id="PS00778">
    <property type="entry name" value="HIS_ACID_PHOSPHAT_2"/>
    <property type="match status" value="1"/>
</dbReference>
<dbReference type="VEuPathDB" id="FungiDB:F503_01052"/>
<feature type="transmembrane region" description="Helical" evidence="5">
    <location>
        <begin position="109"/>
        <end position="128"/>
    </location>
</feature>
<gene>
    <name evidence="6" type="ORF">F503_01052</name>
</gene>
<feature type="region of interest" description="Disordered" evidence="4">
    <location>
        <begin position="140"/>
        <end position="159"/>
    </location>
</feature>
<dbReference type="Proteomes" id="UP000016923">
    <property type="component" value="Unassembled WGS sequence"/>
</dbReference>
<feature type="region of interest" description="Disordered" evidence="4">
    <location>
        <begin position="1"/>
        <end position="98"/>
    </location>
</feature>
<keyword evidence="3" id="KW-0378">Hydrolase</keyword>
<evidence type="ECO:0000256" key="3">
    <source>
        <dbReference type="ARBA" id="ARBA00022801"/>
    </source>
</evidence>
<evidence type="ECO:0000256" key="1">
    <source>
        <dbReference type="ARBA" id="ARBA00005375"/>
    </source>
</evidence>
<accession>S3C446</accession>
<keyword evidence="5" id="KW-0812">Transmembrane</keyword>
<name>S3C446_OPHP1</name>
<dbReference type="GO" id="GO:0003993">
    <property type="term" value="F:acid phosphatase activity"/>
    <property type="evidence" value="ECO:0007669"/>
    <property type="project" value="TreeGrafter"/>
</dbReference>
<reference evidence="6 7" key="1">
    <citation type="journal article" date="2013" name="BMC Genomics">
        <title>The genome and transcriptome of the pine saprophyte Ophiostoma piceae, and a comparison with the bark beetle-associated pine pathogen Grosmannia clavigera.</title>
        <authorList>
            <person name="Haridas S."/>
            <person name="Wang Y."/>
            <person name="Lim L."/>
            <person name="Massoumi Alamouti S."/>
            <person name="Jackman S."/>
            <person name="Docking R."/>
            <person name="Robertson G."/>
            <person name="Birol I."/>
            <person name="Bohlmann J."/>
            <person name="Breuil C."/>
        </authorList>
    </citation>
    <scope>NUCLEOTIDE SEQUENCE [LARGE SCALE GENOMIC DNA]</scope>
    <source>
        <strain evidence="6 7">UAMH 11346</strain>
    </source>
</reference>
<dbReference type="PROSITE" id="PS00616">
    <property type="entry name" value="HIS_ACID_PHOSPHAT_1"/>
    <property type="match status" value="1"/>
</dbReference>
<organism evidence="6 7">
    <name type="scientific">Ophiostoma piceae (strain UAMH 11346)</name>
    <name type="common">Sap stain fungus</name>
    <dbReference type="NCBI Taxonomy" id="1262450"/>
    <lineage>
        <taxon>Eukaryota</taxon>
        <taxon>Fungi</taxon>
        <taxon>Dikarya</taxon>
        <taxon>Ascomycota</taxon>
        <taxon>Pezizomycotina</taxon>
        <taxon>Sordariomycetes</taxon>
        <taxon>Sordariomycetidae</taxon>
        <taxon>Ophiostomatales</taxon>
        <taxon>Ophiostomataceae</taxon>
        <taxon>Ophiostoma</taxon>
    </lineage>
</organism>
<dbReference type="EC" id="3.1.3.8" evidence="2"/>
<dbReference type="InterPro" id="IPR029033">
    <property type="entry name" value="His_PPase_superfam"/>
</dbReference>
<evidence type="ECO:0000256" key="5">
    <source>
        <dbReference type="SAM" id="Phobius"/>
    </source>
</evidence>
<evidence type="ECO:0000313" key="6">
    <source>
        <dbReference type="EMBL" id="EPE08269.1"/>
    </source>
</evidence>
<evidence type="ECO:0000256" key="4">
    <source>
        <dbReference type="SAM" id="MobiDB-lite"/>
    </source>
</evidence>
<dbReference type="PANTHER" id="PTHR20963:SF43">
    <property type="entry name" value="PUTATIVE (AFU_ORTHOLOGUE AFUA_7G01240)-RELATED"/>
    <property type="match status" value="1"/>
</dbReference>
<evidence type="ECO:0000256" key="2">
    <source>
        <dbReference type="ARBA" id="ARBA00012632"/>
    </source>
</evidence>
<dbReference type="GO" id="GO:0016158">
    <property type="term" value="F:inositol hexakisphosphate 3-phosphatase activity"/>
    <property type="evidence" value="ECO:0007669"/>
    <property type="project" value="UniProtKB-EC"/>
</dbReference>
<proteinExistence type="inferred from homology"/>
<dbReference type="AlphaFoldDB" id="S3C446"/>
<dbReference type="Gene3D" id="3.40.50.1240">
    <property type="entry name" value="Phosphoglycerate mutase-like"/>
    <property type="match status" value="1"/>
</dbReference>
<dbReference type="EMBL" id="KE148149">
    <property type="protein sequence ID" value="EPE08269.1"/>
    <property type="molecule type" value="Genomic_DNA"/>
</dbReference>
<dbReference type="InterPro" id="IPR000560">
    <property type="entry name" value="His_Pase_clade-2"/>
</dbReference>
<dbReference type="OMA" id="YNAQALC"/>
<protein>
    <recommendedName>
        <fullName evidence="2">3-phytase</fullName>
        <ecNumber evidence="2">3.1.3.8</ecNumber>
    </recommendedName>
</protein>
<feature type="compositionally biased region" description="Polar residues" evidence="4">
    <location>
        <begin position="68"/>
        <end position="95"/>
    </location>
</feature>